<dbReference type="Pfam" id="PF05256">
    <property type="entry name" value="UPF0223"/>
    <property type="match status" value="1"/>
</dbReference>
<dbReference type="AlphaFoldDB" id="A0A7X2IXK6"/>
<comment type="similarity">
    <text evidence="1">Belongs to the UPF0223 family.</text>
</comment>
<dbReference type="InterPro" id="IPR023324">
    <property type="entry name" value="BH2638-like_sf"/>
</dbReference>
<protein>
    <recommendedName>
        <fullName evidence="1">UPF0223 protein GJU40_05715</fullName>
    </recommendedName>
</protein>
<dbReference type="Gene3D" id="1.10.220.80">
    <property type="entry name" value="BH2638-like"/>
    <property type="match status" value="1"/>
</dbReference>
<evidence type="ECO:0000313" key="2">
    <source>
        <dbReference type="EMBL" id="MRX71671.1"/>
    </source>
</evidence>
<dbReference type="RefSeq" id="WP_154306804.1">
    <property type="nucleotide sequence ID" value="NZ_WKKI01000006.1"/>
</dbReference>
<reference evidence="2 3" key="1">
    <citation type="submission" date="2019-11" db="EMBL/GenBank/DDBJ databases">
        <title>Bacillus lacus genome.</title>
        <authorList>
            <person name="Allen C.J."/>
            <person name="Newman J.D."/>
        </authorList>
    </citation>
    <scope>NUCLEOTIDE SEQUENCE [LARGE SCALE GENOMIC DNA]</scope>
    <source>
        <strain evidence="2 3">KCTC 33946</strain>
    </source>
</reference>
<gene>
    <name evidence="2" type="ORF">GJU40_05715</name>
</gene>
<organism evidence="2 3">
    <name type="scientific">Metabacillus lacus</name>
    <dbReference type="NCBI Taxonomy" id="1983721"/>
    <lineage>
        <taxon>Bacteria</taxon>
        <taxon>Bacillati</taxon>
        <taxon>Bacillota</taxon>
        <taxon>Bacilli</taxon>
        <taxon>Bacillales</taxon>
        <taxon>Bacillaceae</taxon>
        <taxon>Metabacillus</taxon>
    </lineage>
</organism>
<dbReference type="OrthoDB" id="1649074at2"/>
<keyword evidence="3" id="KW-1185">Reference proteome</keyword>
<dbReference type="NCBIfam" id="NF003353">
    <property type="entry name" value="PRK04387.1"/>
    <property type="match status" value="1"/>
</dbReference>
<dbReference type="EMBL" id="WKKI01000006">
    <property type="protein sequence ID" value="MRX71671.1"/>
    <property type="molecule type" value="Genomic_DNA"/>
</dbReference>
<evidence type="ECO:0000256" key="1">
    <source>
        <dbReference type="HAMAP-Rule" id="MF_01041"/>
    </source>
</evidence>
<sequence>MDYQYPISPDWSTDEIISVVRFFEHVEAGYEKGVEREDFLESYRRFKEIVPGKAEEKTVCSEFEEVSGYSAYKLVKKAKEASPGDRLKG</sequence>
<dbReference type="PIRSF" id="PIRSF037260">
    <property type="entry name" value="UPF0223"/>
    <property type="match status" value="1"/>
</dbReference>
<dbReference type="SUPFAM" id="SSF158504">
    <property type="entry name" value="BH2638-like"/>
    <property type="match status" value="1"/>
</dbReference>
<proteinExistence type="inferred from homology"/>
<dbReference type="HAMAP" id="MF_01041">
    <property type="entry name" value="UPF0223"/>
    <property type="match status" value="1"/>
</dbReference>
<accession>A0A7X2IXK6</accession>
<comment type="caution">
    <text evidence="2">The sequence shown here is derived from an EMBL/GenBank/DDBJ whole genome shotgun (WGS) entry which is preliminary data.</text>
</comment>
<name>A0A7X2IXK6_9BACI</name>
<evidence type="ECO:0000313" key="3">
    <source>
        <dbReference type="Proteomes" id="UP000448867"/>
    </source>
</evidence>
<dbReference type="InterPro" id="IPR007920">
    <property type="entry name" value="UPF0223"/>
</dbReference>
<dbReference type="Proteomes" id="UP000448867">
    <property type="component" value="Unassembled WGS sequence"/>
</dbReference>